<gene>
    <name evidence="32" type="ORF">CVLEPA_LOCUS31628</name>
</gene>
<dbReference type="PRINTS" id="PR00113">
    <property type="entry name" value="ALKPHPHTASE"/>
</dbReference>
<dbReference type="EC" id="3.1.3.1" evidence="29"/>
<proteinExistence type="inferred from homology"/>
<dbReference type="InterPro" id="IPR001952">
    <property type="entry name" value="Alkaline_phosphatase"/>
</dbReference>
<dbReference type="EMBL" id="CAWYQH010000174">
    <property type="protein sequence ID" value="CAK8698160.1"/>
    <property type="molecule type" value="Genomic_DNA"/>
</dbReference>
<dbReference type="InterPro" id="IPR018299">
    <property type="entry name" value="Alkaline_phosphatase_AS"/>
</dbReference>
<dbReference type="SMART" id="SM00098">
    <property type="entry name" value="alkPPc"/>
    <property type="match status" value="1"/>
</dbReference>
<comment type="subcellular location">
    <subcellularLocation>
        <location evidence="4">Cell membrane</location>
        <topology evidence="4">Lipid-anchor</topology>
    </subcellularLocation>
    <subcellularLocation>
        <location evidence="22">Extracellular vesicle membrane</location>
        <topology evidence="22">Lipid-anchor</topology>
        <topology evidence="22">GPI-anchor</topology>
    </subcellularLocation>
</comment>
<dbReference type="InterPro" id="IPR017850">
    <property type="entry name" value="Alkaline_phosphatase_core_sf"/>
</dbReference>
<evidence type="ECO:0000256" key="8">
    <source>
        <dbReference type="ARBA" id="ARBA00022553"/>
    </source>
</evidence>
<keyword evidence="30" id="KW-1133">Transmembrane helix</keyword>
<keyword evidence="19" id="KW-0449">Lipoprotein</keyword>
<evidence type="ECO:0000256" key="19">
    <source>
        <dbReference type="ARBA" id="ARBA00023288"/>
    </source>
</evidence>
<evidence type="ECO:0000256" key="10">
    <source>
        <dbReference type="ARBA" id="ARBA00022723"/>
    </source>
</evidence>
<comment type="catalytic activity">
    <reaction evidence="27">
        <text>ADP + H2O = AMP + phosphate + H(+)</text>
        <dbReference type="Rhea" id="RHEA:61436"/>
        <dbReference type="ChEBI" id="CHEBI:15377"/>
        <dbReference type="ChEBI" id="CHEBI:15378"/>
        <dbReference type="ChEBI" id="CHEBI:43474"/>
        <dbReference type="ChEBI" id="CHEBI:456215"/>
        <dbReference type="ChEBI" id="CHEBI:456216"/>
    </reaction>
    <physiologicalReaction direction="left-to-right" evidence="27">
        <dbReference type="Rhea" id="RHEA:61437"/>
    </physiologicalReaction>
</comment>
<keyword evidence="13 29" id="KW-0862">Zinc</keyword>
<comment type="caution">
    <text evidence="32">The sequence shown here is derived from an EMBL/GenBank/DDBJ whole genome shotgun (WGS) entry which is preliminary data.</text>
</comment>
<evidence type="ECO:0000256" key="30">
    <source>
        <dbReference type="SAM" id="Phobius"/>
    </source>
</evidence>
<comment type="cofactor">
    <cofactor evidence="1">
        <name>Ca(2+)</name>
        <dbReference type="ChEBI" id="CHEBI:29108"/>
    </cofactor>
</comment>
<evidence type="ECO:0000256" key="28">
    <source>
        <dbReference type="RuleBase" id="RU003946"/>
    </source>
</evidence>
<keyword evidence="15 29" id="KW-0460">Magnesium</keyword>
<dbReference type="Proteomes" id="UP001642483">
    <property type="component" value="Unassembled WGS sequence"/>
</dbReference>
<evidence type="ECO:0000256" key="12">
    <source>
        <dbReference type="ARBA" id="ARBA00022801"/>
    </source>
</evidence>
<keyword evidence="14" id="KW-0106">Calcium</keyword>
<evidence type="ECO:0000256" key="29">
    <source>
        <dbReference type="RuleBase" id="RU003947"/>
    </source>
</evidence>
<evidence type="ECO:0000256" key="14">
    <source>
        <dbReference type="ARBA" id="ARBA00022837"/>
    </source>
</evidence>
<name>A0ABP0H6K1_CLALP</name>
<evidence type="ECO:0000313" key="33">
    <source>
        <dbReference type="Proteomes" id="UP001642483"/>
    </source>
</evidence>
<protein>
    <recommendedName>
        <fullName evidence="29">Alkaline phosphatase</fullName>
        <ecNumber evidence="29">3.1.3.1</ecNumber>
    </recommendedName>
</protein>
<evidence type="ECO:0000256" key="26">
    <source>
        <dbReference type="ARBA" id="ARBA00049444"/>
    </source>
</evidence>
<comment type="catalytic activity">
    <reaction evidence="23">
        <text>diphosphate + H2O = 2 phosphate + H(+)</text>
        <dbReference type="Rhea" id="RHEA:24576"/>
        <dbReference type="ChEBI" id="CHEBI:15377"/>
        <dbReference type="ChEBI" id="CHEBI:15378"/>
        <dbReference type="ChEBI" id="CHEBI:33019"/>
        <dbReference type="ChEBI" id="CHEBI:43474"/>
    </reaction>
    <physiologicalReaction direction="left-to-right" evidence="23">
        <dbReference type="Rhea" id="RHEA:24577"/>
    </physiologicalReaction>
</comment>
<keyword evidence="12 29" id="KW-0378">Hydrolase</keyword>
<evidence type="ECO:0000256" key="21">
    <source>
        <dbReference type="ARBA" id="ARBA00036923"/>
    </source>
</evidence>
<keyword evidence="11 31" id="KW-0732">Signal</keyword>
<dbReference type="SUPFAM" id="SSF53649">
    <property type="entry name" value="Alkaline phosphatase-like"/>
    <property type="match status" value="1"/>
</dbReference>
<evidence type="ECO:0000256" key="2">
    <source>
        <dbReference type="ARBA" id="ARBA00001946"/>
    </source>
</evidence>
<comment type="catalytic activity">
    <reaction evidence="24">
        <text>ATP + H2O = ADP + phosphate + H(+)</text>
        <dbReference type="Rhea" id="RHEA:13065"/>
        <dbReference type="ChEBI" id="CHEBI:15377"/>
        <dbReference type="ChEBI" id="CHEBI:15378"/>
        <dbReference type="ChEBI" id="CHEBI:30616"/>
        <dbReference type="ChEBI" id="CHEBI:43474"/>
        <dbReference type="ChEBI" id="CHEBI:456216"/>
    </reaction>
    <physiologicalReaction direction="left-to-right" evidence="24">
        <dbReference type="Rhea" id="RHEA:13066"/>
    </physiologicalReaction>
</comment>
<evidence type="ECO:0000256" key="9">
    <source>
        <dbReference type="ARBA" id="ARBA00022591"/>
    </source>
</evidence>
<evidence type="ECO:0000256" key="1">
    <source>
        <dbReference type="ARBA" id="ARBA00001913"/>
    </source>
</evidence>
<comment type="similarity">
    <text evidence="5 28">Belongs to the alkaline phosphatase family.</text>
</comment>
<sequence>MIRLATVFVSFAAVAFICEGIGWTDEEETPEYWHNVAKEELQVALGLQKHNMNVAKNVILFLGDGMSVATITAGRILKGQLQGNSGEETKLAMDQFHHAGLSRTYAVNKQVADSGSTATAYLCGVKSTYYTLGLSAKSRRQNCSSEKGNAVDSILVDSFKAGKSTGVVTTTRINHATPGAAYAHTAYRSWYSDSDLTQEAKENGCKDIAQQFYDSSDMITVTLGGGRQYFRPKTTKDVEYGTDNDRDDGQELIDKWEMNQKNKGLNAHYVWNKNDFDSVDPVTTDKLLGLFEPSDMQYEVDRVADGSKEPSIMEMTEKAIQILQKNSKGYFLLVEGGRIDHAHHGTNAYRALHETVAFDKAIEKAVEMTSDSDTLIIVTADHSHTFTIGGYSDRGNDIFGLATSNGNSYKALDAKPYTTLNYANGQGYQGPSSTEIEPHSRQNLTGIDTDAVEYHQQTAVPLSSETHGGDDVAILARGPMSHLFHGVHQQNYIAYVMRYAACVGSDLGHCEGNSQPEVPEPEPPSTSNPFLGMNLDTTATAVALYVQFALLICFAFFIIFLSMIVIKKQNKKAEVDAVKSYQNYSL</sequence>
<evidence type="ECO:0000256" key="17">
    <source>
        <dbReference type="ARBA" id="ARBA00023157"/>
    </source>
</evidence>
<evidence type="ECO:0000256" key="27">
    <source>
        <dbReference type="ARBA" id="ARBA00049526"/>
    </source>
</evidence>
<feature type="chain" id="PRO_5045910012" description="Alkaline phosphatase" evidence="31">
    <location>
        <begin position="21"/>
        <end position="586"/>
    </location>
</feature>
<evidence type="ECO:0000256" key="20">
    <source>
        <dbReference type="ARBA" id="ARBA00036105"/>
    </source>
</evidence>
<evidence type="ECO:0000256" key="4">
    <source>
        <dbReference type="ARBA" id="ARBA00004193"/>
    </source>
</evidence>
<reference evidence="32 33" key="1">
    <citation type="submission" date="2024-02" db="EMBL/GenBank/DDBJ databases">
        <authorList>
            <person name="Daric V."/>
            <person name="Darras S."/>
        </authorList>
    </citation>
    <scope>NUCLEOTIDE SEQUENCE [LARGE SCALE GENOMIC DNA]</scope>
</reference>
<evidence type="ECO:0000313" key="32">
    <source>
        <dbReference type="EMBL" id="CAK8698160.1"/>
    </source>
</evidence>
<comment type="catalytic activity">
    <reaction evidence="26">
        <text>pyridoxal 5'-phosphate + H2O = pyridoxal + phosphate</text>
        <dbReference type="Rhea" id="RHEA:20533"/>
        <dbReference type="ChEBI" id="CHEBI:15377"/>
        <dbReference type="ChEBI" id="CHEBI:17310"/>
        <dbReference type="ChEBI" id="CHEBI:43474"/>
        <dbReference type="ChEBI" id="CHEBI:597326"/>
    </reaction>
    <physiologicalReaction direction="left-to-right" evidence="26">
        <dbReference type="Rhea" id="RHEA:20534"/>
    </physiologicalReaction>
</comment>
<evidence type="ECO:0000256" key="11">
    <source>
        <dbReference type="ARBA" id="ARBA00022729"/>
    </source>
</evidence>
<evidence type="ECO:0000256" key="7">
    <source>
        <dbReference type="ARBA" id="ARBA00022475"/>
    </source>
</evidence>
<keyword evidence="9" id="KW-0091">Biomineralization</keyword>
<evidence type="ECO:0000256" key="16">
    <source>
        <dbReference type="ARBA" id="ARBA00023136"/>
    </source>
</evidence>
<keyword evidence="17" id="KW-1015">Disulfide bond</keyword>
<keyword evidence="18" id="KW-0325">Glycoprotein</keyword>
<evidence type="ECO:0000256" key="23">
    <source>
        <dbReference type="ARBA" id="ARBA00048097"/>
    </source>
</evidence>
<accession>A0ABP0H6K1</accession>
<dbReference type="CDD" id="cd16012">
    <property type="entry name" value="ALP"/>
    <property type="match status" value="1"/>
</dbReference>
<evidence type="ECO:0000256" key="22">
    <source>
        <dbReference type="ARBA" id="ARBA00037828"/>
    </source>
</evidence>
<evidence type="ECO:0000256" key="3">
    <source>
        <dbReference type="ARBA" id="ARBA00001947"/>
    </source>
</evidence>
<evidence type="ECO:0000256" key="13">
    <source>
        <dbReference type="ARBA" id="ARBA00022833"/>
    </source>
</evidence>
<comment type="catalytic activity">
    <reaction evidence="20">
        <text>a phosphate monoester + H2O = an alcohol + phosphate</text>
        <dbReference type="Rhea" id="RHEA:15017"/>
        <dbReference type="ChEBI" id="CHEBI:15377"/>
        <dbReference type="ChEBI" id="CHEBI:30879"/>
        <dbReference type="ChEBI" id="CHEBI:43474"/>
        <dbReference type="ChEBI" id="CHEBI:67140"/>
        <dbReference type="EC" id="3.1.3.1"/>
    </reaction>
    <physiologicalReaction direction="left-to-right" evidence="20">
        <dbReference type="Rhea" id="RHEA:15018"/>
    </physiologicalReaction>
</comment>
<comment type="cofactor">
    <cofactor evidence="2">
        <name>Mg(2+)</name>
        <dbReference type="ChEBI" id="CHEBI:18420"/>
    </cofactor>
</comment>
<feature type="transmembrane region" description="Helical" evidence="30">
    <location>
        <begin position="544"/>
        <end position="566"/>
    </location>
</feature>
<keyword evidence="30" id="KW-0812">Transmembrane</keyword>
<feature type="signal peptide" evidence="31">
    <location>
        <begin position="1"/>
        <end position="20"/>
    </location>
</feature>
<evidence type="ECO:0000256" key="25">
    <source>
        <dbReference type="ARBA" id="ARBA00048929"/>
    </source>
</evidence>
<dbReference type="Gene3D" id="3.40.720.10">
    <property type="entry name" value="Alkaline Phosphatase, subunit A"/>
    <property type="match status" value="1"/>
</dbReference>
<dbReference type="Pfam" id="PF00245">
    <property type="entry name" value="Alk_phosphatase"/>
    <property type="match status" value="1"/>
</dbReference>
<comment type="catalytic activity">
    <reaction evidence="25">
        <text>phosphoethanolamine + H2O = ethanolamine + phosphate</text>
        <dbReference type="Rhea" id="RHEA:16089"/>
        <dbReference type="ChEBI" id="CHEBI:15377"/>
        <dbReference type="ChEBI" id="CHEBI:43474"/>
        <dbReference type="ChEBI" id="CHEBI:57603"/>
        <dbReference type="ChEBI" id="CHEBI:58190"/>
    </reaction>
    <physiologicalReaction direction="left-to-right" evidence="25">
        <dbReference type="Rhea" id="RHEA:16090"/>
    </physiologicalReaction>
</comment>
<comment type="catalytic activity">
    <reaction evidence="21">
        <text>AMP + H2O = adenosine + phosphate</text>
        <dbReference type="Rhea" id="RHEA:29375"/>
        <dbReference type="ChEBI" id="CHEBI:15377"/>
        <dbReference type="ChEBI" id="CHEBI:16335"/>
        <dbReference type="ChEBI" id="CHEBI:43474"/>
        <dbReference type="ChEBI" id="CHEBI:456215"/>
    </reaction>
    <physiologicalReaction direction="left-to-right" evidence="21">
        <dbReference type="Rhea" id="RHEA:29376"/>
    </physiologicalReaction>
</comment>
<keyword evidence="10" id="KW-0479">Metal-binding</keyword>
<dbReference type="PANTHER" id="PTHR11596">
    <property type="entry name" value="ALKALINE PHOSPHATASE"/>
    <property type="match status" value="1"/>
</dbReference>
<keyword evidence="33" id="KW-1185">Reference proteome</keyword>
<evidence type="ECO:0000256" key="6">
    <source>
        <dbReference type="ARBA" id="ARBA00011738"/>
    </source>
</evidence>
<keyword evidence="16 30" id="KW-0472">Membrane</keyword>
<evidence type="ECO:0000256" key="24">
    <source>
        <dbReference type="ARBA" id="ARBA00048778"/>
    </source>
</evidence>
<comment type="subunit">
    <text evidence="6">Homodimer.</text>
</comment>
<dbReference type="PROSITE" id="PS00123">
    <property type="entry name" value="ALKALINE_PHOSPHATASE"/>
    <property type="match status" value="1"/>
</dbReference>
<keyword evidence="8" id="KW-0597">Phosphoprotein</keyword>
<dbReference type="PANTHER" id="PTHR11596:SF74">
    <property type="entry name" value="ALKALINE PHOSPHATASE, TISSUE-NONSPECIFIC ISOZYME"/>
    <property type="match status" value="1"/>
</dbReference>
<evidence type="ECO:0000256" key="5">
    <source>
        <dbReference type="ARBA" id="ARBA00005984"/>
    </source>
</evidence>
<comment type="cofactor">
    <cofactor evidence="3">
        <name>Zn(2+)</name>
        <dbReference type="ChEBI" id="CHEBI:29105"/>
    </cofactor>
</comment>
<evidence type="ECO:0000256" key="18">
    <source>
        <dbReference type="ARBA" id="ARBA00023180"/>
    </source>
</evidence>
<evidence type="ECO:0000256" key="31">
    <source>
        <dbReference type="SAM" id="SignalP"/>
    </source>
</evidence>
<evidence type="ECO:0000256" key="15">
    <source>
        <dbReference type="ARBA" id="ARBA00022842"/>
    </source>
</evidence>
<organism evidence="32 33">
    <name type="scientific">Clavelina lepadiformis</name>
    <name type="common">Light-bulb sea squirt</name>
    <name type="synonym">Ascidia lepadiformis</name>
    <dbReference type="NCBI Taxonomy" id="159417"/>
    <lineage>
        <taxon>Eukaryota</taxon>
        <taxon>Metazoa</taxon>
        <taxon>Chordata</taxon>
        <taxon>Tunicata</taxon>
        <taxon>Ascidiacea</taxon>
        <taxon>Aplousobranchia</taxon>
        <taxon>Clavelinidae</taxon>
        <taxon>Clavelina</taxon>
    </lineage>
</organism>
<keyword evidence="7" id="KW-1003">Cell membrane</keyword>